<dbReference type="EMBL" id="CP042185">
    <property type="protein sequence ID" value="QDS68050.1"/>
    <property type="molecule type" value="Genomic_DNA"/>
</dbReference>
<dbReference type="OrthoDB" id="10566538at2759"/>
<name>A0A517KXF2_9PEZI</name>
<dbReference type="AlphaFoldDB" id="A0A517KXF2"/>
<protein>
    <submittedName>
        <fullName evidence="1">Uncharacterized protein</fullName>
    </submittedName>
</protein>
<keyword evidence="2" id="KW-1185">Reference proteome</keyword>
<proteinExistence type="predicted"/>
<gene>
    <name evidence="1" type="ORF">FKW77_009738</name>
</gene>
<evidence type="ECO:0000313" key="2">
    <source>
        <dbReference type="Proteomes" id="UP000316270"/>
    </source>
</evidence>
<organism evidence="1 2">
    <name type="scientific">Venturia effusa</name>
    <dbReference type="NCBI Taxonomy" id="50376"/>
    <lineage>
        <taxon>Eukaryota</taxon>
        <taxon>Fungi</taxon>
        <taxon>Dikarya</taxon>
        <taxon>Ascomycota</taxon>
        <taxon>Pezizomycotina</taxon>
        <taxon>Dothideomycetes</taxon>
        <taxon>Pleosporomycetidae</taxon>
        <taxon>Venturiales</taxon>
        <taxon>Venturiaceae</taxon>
        <taxon>Venturia</taxon>
    </lineage>
</organism>
<evidence type="ECO:0000313" key="1">
    <source>
        <dbReference type="EMBL" id="QDS68050.1"/>
    </source>
</evidence>
<reference evidence="1 2" key="1">
    <citation type="submission" date="2019-07" db="EMBL/GenBank/DDBJ databases">
        <title>Finished genome of Venturia effusa.</title>
        <authorList>
            <person name="Young C.A."/>
            <person name="Cox M.P."/>
            <person name="Ganley A.R.D."/>
            <person name="David W.J."/>
        </authorList>
    </citation>
    <scope>NUCLEOTIDE SEQUENCE [LARGE SCALE GENOMIC DNA]</scope>
    <source>
        <strain evidence="2">albino</strain>
    </source>
</reference>
<dbReference type="Proteomes" id="UP000316270">
    <property type="component" value="Chromosome 1"/>
</dbReference>
<sequence>MVQGLRAGVKAPEEFMTATDARQRLFGFLALPIEISKTVYKQVASSMFTQRRHEDVPSETTDEFKNRNPILFLNKQITREFFLYTQEPNPATGERDRLDGSAPIEYYTSAGWAGHADVDPDEDDHVFQTFMDTPCFPNIKRVEIHINHFLMDMEILMYHLEDINENISSLADASRDYDEIHIVYTEPREGTIRIQHAEYTIVKDRDRGIYKTTFVRRVADEVGNIEVIEEVTEFEGWAIDDLLPQEEYERIVERAEEERLRYFDGEQWRDALGPLNMEDRTDENVKAIQWRPGNVMKKDPWDDEEWDGLEEEDEGGFTLREQAQMCGLSP</sequence>
<accession>A0A517KXF2</accession>